<gene>
    <name evidence="2" type="ORF">KL86CLO1_10367</name>
</gene>
<name>A0A212J1I1_9FIRM</name>
<evidence type="ECO:0000256" key="1">
    <source>
        <dbReference type="SAM" id="Phobius"/>
    </source>
</evidence>
<dbReference type="EMBL" id="FLUN01000001">
    <property type="protein sequence ID" value="SBV93343.1"/>
    <property type="molecule type" value="Genomic_DNA"/>
</dbReference>
<proteinExistence type="predicted"/>
<organism evidence="2">
    <name type="scientific">uncultured Eubacteriales bacterium</name>
    <dbReference type="NCBI Taxonomy" id="172733"/>
    <lineage>
        <taxon>Bacteria</taxon>
        <taxon>Bacillati</taxon>
        <taxon>Bacillota</taxon>
        <taxon>Clostridia</taxon>
        <taxon>Eubacteriales</taxon>
        <taxon>environmental samples</taxon>
    </lineage>
</organism>
<reference evidence="2" key="1">
    <citation type="submission" date="2016-04" db="EMBL/GenBank/DDBJ databases">
        <authorList>
            <person name="Evans L.H."/>
            <person name="Alamgir A."/>
            <person name="Owens N."/>
            <person name="Weber N.D."/>
            <person name="Virtaneva K."/>
            <person name="Barbian K."/>
            <person name="Babar A."/>
            <person name="Rosenke K."/>
        </authorList>
    </citation>
    <scope>NUCLEOTIDE SEQUENCE</scope>
    <source>
        <strain evidence="2">86</strain>
    </source>
</reference>
<keyword evidence="1" id="KW-0812">Transmembrane</keyword>
<sequence length="270" mass="29261">MEWSKIKNIIILILLAVNVFLLVQVAQRERQSRQYLEESRSGAVEVLRQQGYEVADGALPEESSLIPCTVERDRDGEEALAAYLLGAVHKTDDGVRTAYEGEKGGGWFRSDGSFAFTFTADAYPVTGDEAAHALKLLDGGGYAYEVVSTKIGETTVVSVRQTWEGAPVFSCRAELTYQNGALASIAGTRLIGTPAQDGGGEQSMDVSTALIRFMSGMREEGHVFTKIESLTSGYRATGSGRRMELEPVWQVTTNAGVFLMDGVTGELNIE</sequence>
<evidence type="ECO:0008006" key="3">
    <source>
        <dbReference type="Google" id="ProtNLM"/>
    </source>
</evidence>
<dbReference type="AlphaFoldDB" id="A0A212J1I1"/>
<keyword evidence="1" id="KW-1133">Transmembrane helix</keyword>
<evidence type="ECO:0000313" key="2">
    <source>
        <dbReference type="EMBL" id="SBV93343.1"/>
    </source>
</evidence>
<protein>
    <recommendedName>
        <fullName evidence="3">Regulatory protein YycH-like domain-containing protein</fullName>
    </recommendedName>
</protein>
<keyword evidence="1" id="KW-0472">Membrane</keyword>
<feature type="transmembrane region" description="Helical" evidence="1">
    <location>
        <begin position="6"/>
        <end position="26"/>
    </location>
</feature>
<accession>A0A212J1I1</accession>